<dbReference type="GO" id="GO:0004022">
    <property type="term" value="F:alcohol dehydrogenase (NAD+) activity"/>
    <property type="evidence" value="ECO:0007669"/>
    <property type="project" value="TreeGrafter"/>
</dbReference>
<keyword evidence="8" id="KW-1185">Reference proteome</keyword>
<evidence type="ECO:0000256" key="4">
    <source>
        <dbReference type="ARBA" id="ARBA00023027"/>
    </source>
</evidence>
<dbReference type="PANTHER" id="PTHR11496">
    <property type="entry name" value="ALCOHOL DEHYDROGENASE"/>
    <property type="match status" value="1"/>
</dbReference>
<dbReference type="PROSITE" id="PS00913">
    <property type="entry name" value="ADH_IRON_1"/>
    <property type="match status" value="1"/>
</dbReference>
<evidence type="ECO:0000256" key="1">
    <source>
        <dbReference type="ARBA" id="ARBA00001962"/>
    </source>
</evidence>
<dbReference type="Gene3D" id="3.40.50.1970">
    <property type="match status" value="1"/>
</dbReference>
<dbReference type="InterPro" id="IPR001670">
    <property type="entry name" value="ADH_Fe/GldA"/>
</dbReference>
<dbReference type="InterPro" id="IPR056798">
    <property type="entry name" value="ADH_Fe_C"/>
</dbReference>
<comment type="caution">
    <text evidence="7">The sequence shown here is derived from an EMBL/GenBank/DDBJ whole genome shotgun (WGS) entry which is preliminary data.</text>
</comment>
<evidence type="ECO:0000259" key="6">
    <source>
        <dbReference type="Pfam" id="PF25137"/>
    </source>
</evidence>
<evidence type="ECO:0000313" key="7">
    <source>
        <dbReference type="EMBL" id="GGE34853.1"/>
    </source>
</evidence>
<feature type="domain" description="Fe-containing alcohol dehydrogenase-like C-terminal" evidence="6">
    <location>
        <begin position="184"/>
        <end position="375"/>
    </location>
</feature>
<dbReference type="InterPro" id="IPR039697">
    <property type="entry name" value="Alcohol_dehydrogenase_Fe"/>
</dbReference>
<evidence type="ECO:0000313" key="8">
    <source>
        <dbReference type="Proteomes" id="UP000612855"/>
    </source>
</evidence>
<sequence length="376" mass="37726">MALRLPGRVLTGRGCRAQAAAGIVRLGRRVLLVRSASVGWSDVLAEELRGLGAEVSLWQSRGEPDLGQLLTARAHAAAFGPEVVVAVGGGSAIDLGKALAALIPAAGDPVVHFEVVGEGRALEADPLPFVAVPSTSGTGAEATKNAVIAMPGHGVKVSLRDDRMLAALAVVDPALTDGCPRGVTLASGLDAVVQVIEPYLSSRATAETDAICREAIPMGLAALARLMEGESAPARDDMAHVSLSGGIALANAGLGAVHGLAGVLGGMTGAAHGMLCGRLMPGVLRANRAAAEAAGMDLRRFAEVAGWINAAYGAGDAAAVLEARIDGWGLARLGSTGLVRAQFAEVAAGAARSSSMKANPVVLSEAALTEILAGAM</sequence>
<evidence type="ECO:0000256" key="3">
    <source>
        <dbReference type="ARBA" id="ARBA00023002"/>
    </source>
</evidence>
<dbReference type="SUPFAM" id="SSF56796">
    <property type="entry name" value="Dehydroquinate synthase-like"/>
    <property type="match status" value="1"/>
</dbReference>
<protein>
    <submittedName>
        <fullName evidence="7">Alcohol dehydrogenase</fullName>
    </submittedName>
</protein>
<feature type="domain" description="Alcohol dehydrogenase iron-type/glycerol dehydrogenase GldA" evidence="5">
    <location>
        <begin position="6"/>
        <end position="173"/>
    </location>
</feature>
<dbReference type="InterPro" id="IPR018211">
    <property type="entry name" value="ADH_Fe_CS"/>
</dbReference>
<dbReference type="Pfam" id="PF00465">
    <property type="entry name" value="Fe-ADH"/>
    <property type="match status" value="1"/>
</dbReference>
<evidence type="ECO:0000259" key="5">
    <source>
        <dbReference type="Pfam" id="PF00465"/>
    </source>
</evidence>
<dbReference type="Proteomes" id="UP000612855">
    <property type="component" value="Unassembled WGS sequence"/>
</dbReference>
<comment type="similarity">
    <text evidence="2">Belongs to the iron-containing alcohol dehydrogenase family.</text>
</comment>
<organism evidence="7 8">
    <name type="scientific">Primorskyibacter flagellatus</name>
    <dbReference type="NCBI Taxonomy" id="1387277"/>
    <lineage>
        <taxon>Bacteria</taxon>
        <taxon>Pseudomonadati</taxon>
        <taxon>Pseudomonadota</taxon>
        <taxon>Alphaproteobacteria</taxon>
        <taxon>Rhodobacterales</taxon>
        <taxon>Roseobacteraceae</taxon>
        <taxon>Primorskyibacter</taxon>
    </lineage>
</organism>
<accession>A0A917EFN0</accession>
<keyword evidence="3" id="KW-0560">Oxidoreductase</keyword>
<dbReference type="RefSeq" id="WP_188477856.1">
    <property type="nucleotide sequence ID" value="NZ_BMFJ01000001.1"/>
</dbReference>
<reference evidence="8" key="1">
    <citation type="journal article" date="2019" name="Int. J. Syst. Evol. Microbiol.">
        <title>The Global Catalogue of Microorganisms (GCM) 10K type strain sequencing project: providing services to taxonomists for standard genome sequencing and annotation.</title>
        <authorList>
            <consortium name="The Broad Institute Genomics Platform"/>
            <consortium name="The Broad Institute Genome Sequencing Center for Infectious Disease"/>
            <person name="Wu L."/>
            <person name="Ma J."/>
        </authorList>
    </citation>
    <scope>NUCLEOTIDE SEQUENCE [LARGE SCALE GENOMIC DNA]</scope>
    <source>
        <strain evidence="8">CGMCC 1.12664</strain>
    </source>
</reference>
<keyword evidence="4" id="KW-0520">NAD</keyword>
<dbReference type="CDD" id="cd08183">
    <property type="entry name" value="Fe-ADH-like"/>
    <property type="match status" value="1"/>
</dbReference>
<evidence type="ECO:0000256" key="2">
    <source>
        <dbReference type="ARBA" id="ARBA00007358"/>
    </source>
</evidence>
<dbReference type="Gene3D" id="1.20.1090.10">
    <property type="entry name" value="Dehydroquinate synthase-like - alpha domain"/>
    <property type="match status" value="1"/>
</dbReference>
<dbReference type="PANTHER" id="PTHR11496:SF102">
    <property type="entry name" value="ALCOHOL DEHYDROGENASE 4"/>
    <property type="match status" value="1"/>
</dbReference>
<dbReference type="AlphaFoldDB" id="A0A917EFN0"/>
<dbReference type="Pfam" id="PF25137">
    <property type="entry name" value="ADH_Fe_C"/>
    <property type="match status" value="1"/>
</dbReference>
<proteinExistence type="inferred from homology"/>
<gene>
    <name evidence="7" type="ORF">GCM10011360_23370</name>
</gene>
<dbReference type="GO" id="GO:0046872">
    <property type="term" value="F:metal ion binding"/>
    <property type="evidence" value="ECO:0007669"/>
    <property type="project" value="InterPro"/>
</dbReference>
<name>A0A917EFN0_9RHOB</name>
<comment type="cofactor">
    <cofactor evidence="1">
        <name>Fe cation</name>
        <dbReference type="ChEBI" id="CHEBI:24875"/>
    </cofactor>
</comment>
<dbReference type="EMBL" id="BMFJ01000001">
    <property type="protein sequence ID" value="GGE34853.1"/>
    <property type="molecule type" value="Genomic_DNA"/>
</dbReference>